<dbReference type="Pfam" id="PF04892">
    <property type="entry name" value="VanZ"/>
    <property type="match status" value="1"/>
</dbReference>
<accession>A0ABW8KPU7</accession>
<evidence type="ECO:0000259" key="2">
    <source>
        <dbReference type="Pfam" id="PF04892"/>
    </source>
</evidence>
<proteinExistence type="predicted"/>
<evidence type="ECO:0000313" key="3">
    <source>
        <dbReference type="EMBL" id="MFK3576575.1"/>
    </source>
</evidence>
<evidence type="ECO:0000256" key="1">
    <source>
        <dbReference type="SAM" id="Phobius"/>
    </source>
</evidence>
<keyword evidence="1" id="KW-0472">Membrane</keyword>
<keyword evidence="1" id="KW-0812">Transmembrane</keyword>
<evidence type="ECO:0000313" key="4">
    <source>
        <dbReference type="Proteomes" id="UP001620273"/>
    </source>
</evidence>
<keyword evidence="4" id="KW-1185">Reference proteome</keyword>
<dbReference type="Proteomes" id="UP001620273">
    <property type="component" value="Unassembled WGS sequence"/>
</dbReference>
<feature type="domain" description="VanZ-like" evidence="2">
    <location>
        <begin position="131"/>
        <end position="210"/>
    </location>
</feature>
<feature type="transmembrane region" description="Helical" evidence="1">
    <location>
        <begin position="65"/>
        <end position="84"/>
    </location>
</feature>
<feature type="transmembrane region" description="Helical" evidence="1">
    <location>
        <begin position="137"/>
        <end position="156"/>
    </location>
</feature>
<comment type="caution">
    <text evidence="3">The sequence shown here is derived from an EMBL/GenBank/DDBJ whole genome shotgun (WGS) entry which is preliminary data.</text>
</comment>
<dbReference type="EMBL" id="JAOQBW010000004">
    <property type="protein sequence ID" value="MFK3576575.1"/>
    <property type="molecule type" value="Genomic_DNA"/>
</dbReference>
<organism evidence="3 4">
    <name type="scientific">Bifidobacterium thermacidophilum</name>
    <dbReference type="NCBI Taxonomy" id="246618"/>
    <lineage>
        <taxon>Bacteria</taxon>
        <taxon>Bacillati</taxon>
        <taxon>Actinomycetota</taxon>
        <taxon>Actinomycetes</taxon>
        <taxon>Bifidobacteriales</taxon>
        <taxon>Bifidobacteriaceae</taxon>
        <taxon>Bifidobacterium</taxon>
    </lineage>
</organism>
<sequence length="242" mass="26748">MTEVSTMNNKQRIRSRDMASAEQKHWKSIKILLSLACGCLAYLVFTTAAWPYLMTMTHGALETNPLLFIAATAVVVLCAVVLLYRDLDIFRTGISKRFGDAQAIAYGALLLVAVMSKSVGTRGINWDITAIVDELSPISPTLILNILLFIPAGMMMSKMLCETPWRHILVLAVLISIELLQYLLSLGICDINDVLENYSGILCGTITAAWLRAHVCTLCRINGCYMIRQAESAKTLSPQHHD</sequence>
<feature type="transmembrane region" description="Helical" evidence="1">
    <location>
        <begin position="31"/>
        <end position="53"/>
    </location>
</feature>
<keyword evidence="1" id="KW-1133">Transmembrane helix</keyword>
<dbReference type="InterPro" id="IPR006976">
    <property type="entry name" value="VanZ-like"/>
</dbReference>
<protein>
    <submittedName>
        <fullName evidence="3">VanZ family protein</fullName>
    </submittedName>
</protein>
<gene>
    <name evidence="3" type="ORF">OCH74_06870</name>
</gene>
<feature type="transmembrane region" description="Helical" evidence="1">
    <location>
        <begin position="168"/>
        <end position="188"/>
    </location>
</feature>
<reference evidence="3 4" key="1">
    <citation type="submission" date="2022-09" db="EMBL/GenBank/DDBJ databases">
        <title>Genome sequencing of four strains from tibetan pig.</title>
        <authorList>
            <person name="Feng J."/>
        </authorList>
    </citation>
    <scope>NUCLEOTIDE SEQUENCE [LARGE SCALE GENOMIC DNA]</scope>
    <source>
        <strain evidence="3 4">11-1-1</strain>
    </source>
</reference>
<name>A0ABW8KPU7_9BIFI</name>
<feature type="transmembrane region" description="Helical" evidence="1">
    <location>
        <begin position="104"/>
        <end position="125"/>
    </location>
</feature>